<dbReference type="RefSeq" id="WP_221603636.1">
    <property type="nucleotide sequence ID" value="NZ_JAIGNU010000003.1"/>
</dbReference>
<dbReference type="InterPro" id="IPR036366">
    <property type="entry name" value="PGBDSf"/>
</dbReference>
<dbReference type="Pfam" id="PF11860">
    <property type="entry name" value="Muramidase"/>
    <property type="match status" value="1"/>
</dbReference>
<reference evidence="3 4" key="1">
    <citation type="submission" date="2021-08" db="EMBL/GenBank/DDBJ databases">
        <title>Comparative Genomics Analysis of the Genus Qipengyuania Reveals Extensive Genetic Diversity and Metabolic Versatility, Including the Description of Fifteen Novel Species.</title>
        <authorList>
            <person name="Liu Y."/>
        </authorList>
    </citation>
    <scope>NUCLEOTIDE SEQUENCE [LARGE SCALE GENOMIC DNA]</scope>
    <source>
        <strain evidence="3 4">YG27</strain>
    </source>
</reference>
<protein>
    <submittedName>
        <fullName evidence="3">N-acetylmuramidase domain-containing protein</fullName>
    </submittedName>
</protein>
<sequence length="262" mass="28672">MPLEFAGPATPLDDEAIEGAAKKIGCQVAAVRAVIDVESRGGFLADKRPKILFERHYFSRLTGHKHDGTHPAISNPKWGGYKGKEAEYDRLGQAIALDRDAALRSASWGAFQIMGDNYRICGFEDVEDFVAAMVSGEAAQLDAFVAFVKKNHLDDELIRTDWAGFARGYNGPAYRANKYDEKLEAAYRFHSAGGPHVLSPRPLLRQGDRGDAVKDLQTLLGLTVDGDFGPKTKQAEVKFQKSQKLYADGIVGKNTWAALAAE</sequence>
<dbReference type="Gene3D" id="1.10.101.10">
    <property type="entry name" value="PGBD-like superfamily/PGBD"/>
    <property type="match status" value="1"/>
</dbReference>
<dbReference type="InterPro" id="IPR024408">
    <property type="entry name" value="Muramidase"/>
</dbReference>
<evidence type="ECO:0000259" key="2">
    <source>
        <dbReference type="Pfam" id="PF11860"/>
    </source>
</evidence>
<dbReference type="Pfam" id="PF01471">
    <property type="entry name" value="PG_binding_1"/>
    <property type="match status" value="1"/>
</dbReference>
<comment type="caution">
    <text evidence="3">The sequence shown here is derived from an EMBL/GenBank/DDBJ whole genome shotgun (WGS) entry which is preliminary data.</text>
</comment>
<organism evidence="3 4">
    <name type="scientific">Qipengyuania mesophila</name>
    <dbReference type="NCBI Taxonomy" id="2867246"/>
    <lineage>
        <taxon>Bacteria</taxon>
        <taxon>Pseudomonadati</taxon>
        <taxon>Pseudomonadota</taxon>
        <taxon>Alphaproteobacteria</taxon>
        <taxon>Sphingomonadales</taxon>
        <taxon>Erythrobacteraceae</taxon>
        <taxon>Qipengyuania</taxon>
    </lineage>
</organism>
<accession>A0ABS7JXS6</accession>
<name>A0ABS7JXS6_9SPHN</name>
<proteinExistence type="predicted"/>
<evidence type="ECO:0000313" key="3">
    <source>
        <dbReference type="EMBL" id="MBX7502444.1"/>
    </source>
</evidence>
<dbReference type="EMBL" id="JAIGNU010000003">
    <property type="protein sequence ID" value="MBX7502444.1"/>
    <property type="molecule type" value="Genomic_DNA"/>
</dbReference>
<feature type="domain" description="Peptidoglycan binding-like" evidence="1">
    <location>
        <begin position="221"/>
        <end position="259"/>
    </location>
</feature>
<dbReference type="SUPFAM" id="SSF47090">
    <property type="entry name" value="PGBD-like"/>
    <property type="match status" value="1"/>
</dbReference>
<dbReference type="Proteomes" id="UP000782554">
    <property type="component" value="Unassembled WGS sequence"/>
</dbReference>
<evidence type="ECO:0000313" key="4">
    <source>
        <dbReference type="Proteomes" id="UP000782554"/>
    </source>
</evidence>
<gene>
    <name evidence="3" type="ORF">K3181_13430</name>
</gene>
<dbReference type="InterPro" id="IPR036365">
    <property type="entry name" value="PGBD-like_sf"/>
</dbReference>
<dbReference type="InterPro" id="IPR002477">
    <property type="entry name" value="Peptidoglycan-bd-like"/>
</dbReference>
<feature type="domain" description="N-acetylmuramidase" evidence="2">
    <location>
        <begin position="28"/>
        <end position="188"/>
    </location>
</feature>
<evidence type="ECO:0000259" key="1">
    <source>
        <dbReference type="Pfam" id="PF01471"/>
    </source>
</evidence>
<keyword evidence="4" id="KW-1185">Reference proteome</keyword>